<dbReference type="PANTHER" id="PTHR43677">
    <property type="entry name" value="SHORT-CHAIN DEHYDROGENASE/REDUCTASE"/>
    <property type="match status" value="1"/>
</dbReference>
<organism evidence="3 4">
    <name type="scientific">Actinoplanes italicus</name>
    <dbReference type="NCBI Taxonomy" id="113567"/>
    <lineage>
        <taxon>Bacteria</taxon>
        <taxon>Bacillati</taxon>
        <taxon>Actinomycetota</taxon>
        <taxon>Actinomycetes</taxon>
        <taxon>Micromonosporales</taxon>
        <taxon>Micromonosporaceae</taxon>
        <taxon>Actinoplanes</taxon>
    </lineage>
</organism>
<sequence>MHSVPSVHRQVQLSATPDGLPRPEDFTVAEVPVPPRAPGEVLVRNGAFLVSAALLRTLIGAAAAGLPGPRAGDPLPGAAIGEVVAAPGSSGLRPGELVGHDLGWREYAVVPVDRCRRLGNTLPDPLAHLSQGWTAYAALTRAAAVGTGDTVLITGAAGAVGSLAGQIARRLGASRVIGTTGSPAKSEFLTTRLGYDAVVVRGSEPISDQLAKAAPDGIDVALDTVGGEQLQAAVQAARPHARFVLVGALSSQLAAKGAGTTAAVELDLVPIVLKRIRMQGFNAADHPGALDEWTPRFGDWLRAGSIQFPHVRIRGIEQAARAFQEVVEGRHIGAVFVEL</sequence>
<dbReference type="InterPro" id="IPR051397">
    <property type="entry name" value="Zn-ADH-like_protein"/>
</dbReference>
<evidence type="ECO:0000256" key="1">
    <source>
        <dbReference type="SAM" id="MobiDB-lite"/>
    </source>
</evidence>
<dbReference type="Gene3D" id="3.40.50.720">
    <property type="entry name" value="NAD(P)-binding Rossmann-like Domain"/>
    <property type="match status" value="1"/>
</dbReference>
<evidence type="ECO:0000313" key="3">
    <source>
        <dbReference type="EMBL" id="PRX08435.1"/>
    </source>
</evidence>
<evidence type="ECO:0000259" key="2">
    <source>
        <dbReference type="SMART" id="SM00829"/>
    </source>
</evidence>
<dbReference type="Pfam" id="PF16884">
    <property type="entry name" value="ADH_N_2"/>
    <property type="match status" value="1"/>
</dbReference>
<gene>
    <name evidence="3" type="ORF">CLV67_14034</name>
</gene>
<dbReference type="AlphaFoldDB" id="A0A2T0JLE4"/>
<comment type="caution">
    <text evidence="3">The sequence shown here is derived from an EMBL/GenBank/DDBJ whole genome shotgun (WGS) entry which is preliminary data.</text>
</comment>
<dbReference type="CDD" id="cd05288">
    <property type="entry name" value="PGDH"/>
    <property type="match status" value="1"/>
</dbReference>
<dbReference type="Pfam" id="PF00107">
    <property type="entry name" value="ADH_zinc_N"/>
    <property type="match status" value="1"/>
</dbReference>
<protein>
    <recommendedName>
        <fullName evidence="2">Enoyl reductase (ER) domain-containing protein</fullName>
    </recommendedName>
</protein>
<dbReference type="SUPFAM" id="SSF50129">
    <property type="entry name" value="GroES-like"/>
    <property type="match status" value="1"/>
</dbReference>
<dbReference type="InterPro" id="IPR020843">
    <property type="entry name" value="ER"/>
</dbReference>
<proteinExistence type="predicted"/>
<evidence type="ECO:0000313" key="4">
    <source>
        <dbReference type="Proteomes" id="UP000239415"/>
    </source>
</evidence>
<dbReference type="SUPFAM" id="SSF51735">
    <property type="entry name" value="NAD(P)-binding Rossmann-fold domains"/>
    <property type="match status" value="1"/>
</dbReference>
<name>A0A2T0JLE4_9ACTN</name>
<dbReference type="InterPro" id="IPR036291">
    <property type="entry name" value="NAD(P)-bd_dom_sf"/>
</dbReference>
<reference evidence="3 4" key="1">
    <citation type="submission" date="2018-03" db="EMBL/GenBank/DDBJ databases">
        <title>Genomic Encyclopedia of Archaeal and Bacterial Type Strains, Phase II (KMG-II): from individual species to whole genera.</title>
        <authorList>
            <person name="Goeker M."/>
        </authorList>
    </citation>
    <scope>NUCLEOTIDE SEQUENCE [LARGE SCALE GENOMIC DNA]</scope>
    <source>
        <strain evidence="3 4">DSM 43146</strain>
    </source>
</reference>
<dbReference type="InterPro" id="IPR041694">
    <property type="entry name" value="ADH_N_2"/>
</dbReference>
<dbReference type="InterPro" id="IPR013149">
    <property type="entry name" value="ADH-like_C"/>
</dbReference>
<dbReference type="SMART" id="SM00829">
    <property type="entry name" value="PKS_ER"/>
    <property type="match status" value="1"/>
</dbReference>
<dbReference type="GO" id="GO:0016491">
    <property type="term" value="F:oxidoreductase activity"/>
    <property type="evidence" value="ECO:0007669"/>
    <property type="project" value="InterPro"/>
</dbReference>
<dbReference type="RefSeq" id="WP_106330815.1">
    <property type="nucleotide sequence ID" value="NZ_BOMO01000181.1"/>
</dbReference>
<dbReference type="InterPro" id="IPR011032">
    <property type="entry name" value="GroES-like_sf"/>
</dbReference>
<dbReference type="Proteomes" id="UP000239415">
    <property type="component" value="Unassembled WGS sequence"/>
</dbReference>
<dbReference type="PANTHER" id="PTHR43677:SF3">
    <property type="entry name" value="PROSTAGLANDIN REDUCTASE 3"/>
    <property type="match status" value="1"/>
</dbReference>
<feature type="region of interest" description="Disordered" evidence="1">
    <location>
        <begin position="1"/>
        <end position="26"/>
    </location>
</feature>
<accession>A0A2T0JLE4</accession>
<dbReference type="Gene3D" id="3.90.180.10">
    <property type="entry name" value="Medium-chain alcohol dehydrogenases, catalytic domain"/>
    <property type="match status" value="1"/>
</dbReference>
<feature type="domain" description="Enoyl reductase (ER)" evidence="2">
    <location>
        <begin position="19"/>
        <end position="337"/>
    </location>
</feature>
<keyword evidence="4" id="KW-1185">Reference proteome</keyword>
<dbReference type="OrthoDB" id="9805663at2"/>
<dbReference type="EMBL" id="PVMZ01000040">
    <property type="protein sequence ID" value="PRX08435.1"/>
    <property type="molecule type" value="Genomic_DNA"/>
</dbReference>